<proteinExistence type="predicted"/>
<protein>
    <submittedName>
        <fullName evidence="1">Uncharacterized protein</fullName>
    </submittedName>
</protein>
<keyword evidence="2" id="KW-1185">Reference proteome</keyword>
<dbReference type="Proteomes" id="UP001140091">
    <property type="component" value="Unassembled WGS sequence"/>
</dbReference>
<sequence length="412" mass="46837">MSVNNVLFSVAEAIPLIGPSIKGALEALYKVLDLIEIKEDVEELLQRIESLVQQLSHAPTPSAPLIRMISRLEEISVDLDRLLKKKRLRYDVITASIAQCNSRINSYLQECTLLTVVGLEMSLRAKEVTIEKITVIDPLGFEQTFEKPLKRDISALKLVAQWVLGRYDENPQLQSLIKGFVNKGNFEITIDDGFKAIPVPPALLPHLRSETKLVTSVVTYRSMTPQQTTFSCPSCQKDIPVQVSEDSRTSERVFWYITPNCDRNVQADPLVQAKPGLPDEEDPQDASMFLRNIIVKLLLNLPRHIMLPSHLERSYNSSTDYVQILHDVVRFTYDWVDPLPVTHPGRHTVRLLVGGVEVGRASASRRIMAKKIIAYEYLRNNGYLKKNDEEMESILRGQRDVLRRDIEVLFPL</sequence>
<comment type="caution">
    <text evidence="1">The sequence shown here is derived from an EMBL/GenBank/DDBJ whole genome shotgun (WGS) entry which is preliminary data.</text>
</comment>
<feature type="non-terminal residue" evidence="1">
    <location>
        <position position="1"/>
    </location>
</feature>
<dbReference type="EMBL" id="JANBPK010000845">
    <property type="protein sequence ID" value="KAJ2930307.1"/>
    <property type="molecule type" value="Genomic_DNA"/>
</dbReference>
<organism evidence="1 2">
    <name type="scientific">Candolleomyces eurysporus</name>
    <dbReference type="NCBI Taxonomy" id="2828524"/>
    <lineage>
        <taxon>Eukaryota</taxon>
        <taxon>Fungi</taxon>
        <taxon>Dikarya</taxon>
        <taxon>Basidiomycota</taxon>
        <taxon>Agaricomycotina</taxon>
        <taxon>Agaricomycetes</taxon>
        <taxon>Agaricomycetidae</taxon>
        <taxon>Agaricales</taxon>
        <taxon>Agaricineae</taxon>
        <taxon>Psathyrellaceae</taxon>
        <taxon>Candolleomyces</taxon>
    </lineage>
</organism>
<name>A0A9W8MHQ1_9AGAR</name>
<evidence type="ECO:0000313" key="1">
    <source>
        <dbReference type="EMBL" id="KAJ2930307.1"/>
    </source>
</evidence>
<accession>A0A9W8MHQ1</accession>
<evidence type="ECO:0000313" key="2">
    <source>
        <dbReference type="Proteomes" id="UP001140091"/>
    </source>
</evidence>
<gene>
    <name evidence="1" type="ORF">H1R20_g6754</name>
</gene>
<reference evidence="1" key="1">
    <citation type="submission" date="2022-06" db="EMBL/GenBank/DDBJ databases">
        <title>Genome Sequence of Candolleomyces eurysporus.</title>
        <authorList>
            <person name="Buettner E."/>
        </authorList>
    </citation>
    <scope>NUCLEOTIDE SEQUENCE</scope>
    <source>
        <strain evidence="1">VTCC 930004</strain>
    </source>
</reference>
<dbReference type="OrthoDB" id="2995899at2759"/>
<dbReference type="AlphaFoldDB" id="A0A9W8MHQ1"/>